<dbReference type="InterPro" id="IPR034746">
    <property type="entry name" value="POTRA"/>
</dbReference>
<sequence length="260" mass="29968">MENKKVTTLEDRIPKLKEQRKQKANRRMIFYVSFFFLLILVIVYFQSPLSNVKTIEIKGNEVIPEEKIMSQITLSTNTNYWSVNEKAVEAEVKKFVQVESVNVDKIFPNKVKIQVTEFEKVAFAVNEGSYYPLLQNGKTLPKVSESTVPTNAPILIGWGDNELTERMAAELSDLSASIRIRISEIHHSPTENDSQRITLYMNDGYEVQSRIHNFAEYMQYYPSIVDKLEGSKEGIIYMSESPRFEPFEKEDGKEESTDEG</sequence>
<comment type="similarity">
    <text evidence="8">Belongs to the FtsQ/DivIB family. DivIB subfamily.</text>
</comment>
<evidence type="ECO:0000259" key="10">
    <source>
        <dbReference type="PROSITE" id="PS51779"/>
    </source>
</evidence>
<keyword evidence="3 8" id="KW-0132">Cell division</keyword>
<feature type="region of interest" description="Disordered" evidence="9">
    <location>
        <begin position="241"/>
        <end position="260"/>
    </location>
</feature>
<dbReference type="InterPro" id="IPR026580">
    <property type="entry name" value="DivIB"/>
</dbReference>
<reference evidence="11 12" key="1">
    <citation type="submission" date="2022-01" db="EMBL/GenBank/DDBJ databases">
        <title>Alkalihalobacillus sp. EGI L200015, a novel bacterium isolated from a salt lake sediment.</title>
        <authorList>
            <person name="Gao L."/>
            <person name="Fang B.-Z."/>
            <person name="Li W.-J."/>
        </authorList>
    </citation>
    <scope>NUCLEOTIDE SEQUENCE [LARGE SCALE GENOMIC DNA]</scope>
    <source>
        <strain evidence="11 12">KCTC 12718</strain>
    </source>
</reference>
<keyword evidence="6 8" id="KW-0472">Membrane</keyword>
<comment type="subcellular location">
    <subcellularLocation>
        <location evidence="8">Cell membrane</location>
        <topology evidence="8">Single-pass type II membrane protein</topology>
    </subcellularLocation>
    <subcellularLocation>
        <location evidence="1">Membrane</location>
    </subcellularLocation>
    <text evidence="8">Localizes to the division septum.</text>
</comment>
<feature type="domain" description="POTRA" evidence="10">
    <location>
        <begin position="50"/>
        <end position="118"/>
    </location>
</feature>
<evidence type="ECO:0000256" key="1">
    <source>
        <dbReference type="ARBA" id="ARBA00004370"/>
    </source>
</evidence>
<dbReference type="Gene3D" id="3.40.50.10960">
    <property type="match status" value="1"/>
</dbReference>
<keyword evidence="7 8" id="KW-0131">Cell cycle</keyword>
<comment type="caution">
    <text evidence="11">The sequence shown here is derived from an EMBL/GenBank/DDBJ whole genome shotgun (WGS) entry which is preliminary data.</text>
</comment>
<keyword evidence="12" id="KW-1185">Reference proteome</keyword>
<evidence type="ECO:0000256" key="5">
    <source>
        <dbReference type="ARBA" id="ARBA00022989"/>
    </source>
</evidence>
<evidence type="ECO:0000256" key="8">
    <source>
        <dbReference type="HAMAP-Rule" id="MF_00912"/>
    </source>
</evidence>
<name>A0ABS9GZI3_9BACL</name>
<dbReference type="PANTHER" id="PTHR37820:SF1">
    <property type="entry name" value="CELL DIVISION PROTEIN FTSQ"/>
    <property type="match status" value="1"/>
</dbReference>
<evidence type="ECO:0000256" key="9">
    <source>
        <dbReference type="SAM" id="MobiDB-lite"/>
    </source>
</evidence>
<dbReference type="Gene3D" id="3.10.20.310">
    <property type="entry name" value="membrane protein fhac"/>
    <property type="match status" value="1"/>
</dbReference>
<evidence type="ECO:0000313" key="12">
    <source>
        <dbReference type="Proteomes" id="UP001649381"/>
    </source>
</evidence>
<evidence type="ECO:0000256" key="4">
    <source>
        <dbReference type="ARBA" id="ARBA00022692"/>
    </source>
</evidence>
<dbReference type="PROSITE" id="PS51779">
    <property type="entry name" value="POTRA"/>
    <property type="match status" value="1"/>
</dbReference>
<feature type="compositionally biased region" description="Basic and acidic residues" evidence="9">
    <location>
        <begin position="242"/>
        <end position="260"/>
    </location>
</feature>
<dbReference type="RefSeq" id="WP_236332259.1">
    <property type="nucleotide sequence ID" value="NZ_JAKIJS010000001.1"/>
</dbReference>
<dbReference type="InterPro" id="IPR050487">
    <property type="entry name" value="FtsQ_DivIB"/>
</dbReference>
<dbReference type="InterPro" id="IPR005548">
    <property type="entry name" value="Cell_div_FtsQ/DivIB_C"/>
</dbReference>
<evidence type="ECO:0000256" key="2">
    <source>
        <dbReference type="ARBA" id="ARBA00022475"/>
    </source>
</evidence>
<dbReference type="PANTHER" id="PTHR37820">
    <property type="entry name" value="CELL DIVISION PROTEIN DIVIB"/>
    <property type="match status" value="1"/>
</dbReference>
<gene>
    <name evidence="8" type="primary">divIB</name>
    <name evidence="11" type="ORF">L2716_04675</name>
</gene>
<accession>A0ABS9GZI3</accession>
<dbReference type="Proteomes" id="UP001649381">
    <property type="component" value="Unassembled WGS sequence"/>
</dbReference>
<comment type="function">
    <text evidence="8">Cell division protein that may be involved in stabilizing or promoting the assembly of the division complex.</text>
</comment>
<dbReference type="HAMAP" id="MF_00912">
    <property type="entry name" value="DivIB"/>
    <property type="match status" value="1"/>
</dbReference>
<keyword evidence="5 8" id="KW-1133">Transmembrane helix</keyword>
<keyword evidence="2 8" id="KW-1003">Cell membrane</keyword>
<dbReference type="Pfam" id="PF08478">
    <property type="entry name" value="POTRA_1"/>
    <property type="match status" value="1"/>
</dbReference>
<evidence type="ECO:0000256" key="7">
    <source>
        <dbReference type="ARBA" id="ARBA00023306"/>
    </source>
</evidence>
<dbReference type="Pfam" id="PF03799">
    <property type="entry name" value="FtsQ_DivIB_C"/>
    <property type="match status" value="1"/>
</dbReference>
<dbReference type="GO" id="GO:0051301">
    <property type="term" value="P:cell division"/>
    <property type="evidence" value="ECO:0007669"/>
    <property type="project" value="UniProtKB-KW"/>
</dbReference>
<proteinExistence type="inferred from homology"/>
<dbReference type="InterPro" id="IPR013685">
    <property type="entry name" value="POTRA_FtsQ_type"/>
</dbReference>
<evidence type="ECO:0000256" key="3">
    <source>
        <dbReference type="ARBA" id="ARBA00022618"/>
    </source>
</evidence>
<organism evidence="11 12">
    <name type="scientific">Pseudalkalibacillus berkeleyi</name>
    <dbReference type="NCBI Taxonomy" id="1069813"/>
    <lineage>
        <taxon>Bacteria</taxon>
        <taxon>Bacillati</taxon>
        <taxon>Bacillota</taxon>
        <taxon>Bacilli</taxon>
        <taxon>Bacillales</taxon>
        <taxon>Fictibacillaceae</taxon>
        <taxon>Pseudalkalibacillus</taxon>
    </lineage>
</organism>
<keyword evidence="4 8" id="KW-0812">Transmembrane</keyword>
<feature type="transmembrane region" description="Helical" evidence="8">
    <location>
        <begin position="28"/>
        <end position="45"/>
    </location>
</feature>
<evidence type="ECO:0000313" key="11">
    <source>
        <dbReference type="EMBL" id="MCF6137015.1"/>
    </source>
</evidence>
<evidence type="ECO:0000256" key="6">
    <source>
        <dbReference type="ARBA" id="ARBA00023136"/>
    </source>
</evidence>
<protein>
    <recommendedName>
        <fullName evidence="8">Cell division protein DivIB</fullName>
    </recommendedName>
</protein>
<dbReference type="EMBL" id="JAKIJS010000001">
    <property type="protein sequence ID" value="MCF6137015.1"/>
    <property type="molecule type" value="Genomic_DNA"/>
</dbReference>